<accession>A0AAW2C3A8</accession>
<dbReference type="EMBL" id="JAZDWU010000009">
    <property type="protein sequence ID" value="KAK9992592.1"/>
    <property type="molecule type" value="Genomic_DNA"/>
</dbReference>
<name>A0AAW2C3A8_9ROSI</name>
<feature type="compositionally biased region" description="Low complexity" evidence="1">
    <location>
        <begin position="81"/>
        <end position="96"/>
    </location>
</feature>
<protein>
    <recommendedName>
        <fullName evidence="4">CCHC-type domain-containing protein</fullName>
    </recommendedName>
</protein>
<organism evidence="2 3">
    <name type="scientific">Lithocarpus litseifolius</name>
    <dbReference type="NCBI Taxonomy" id="425828"/>
    <lineage>
        <taxon>Eukaryota</taxon>
        <taxon>Viridiplantae</taxon>
        <taxon>Streptophyta</taxon>
        <taxon>Embryophyta</taxon>
        <taxon>Tracheophyta</taxon>
        <taxon>Spermatophyta</taxon>
        <taxon>Magnoliopsida</taxon>
        <taxon>eudicotyledons</taxon>
        <taxon>Gunneridae</taxon>
        <taxon>Pentapetalae</taxon>
        <taxon>rosids</taxon>
        <taxon>fabids</taxon>
        <taxon>Fagales</taxon>
        <taxon>Fagaceae</taxon>
        <taxon>Lithocarpus</taxon>
    </lineage>
</organism>
<reference evidence="2 3" key="1">
    <citation type="submission" date="2024-01" db="EMBL/GenBank/DDBJ databases">
        <title>A telomere-to-telomere, gap-free genome of sweet tea (Lithocarpus litseifolius).</title>
        <authorList>
            <person name="Zhou J."/>
        </authorList>
    </citation>
    <scope>NUCLEOTIDE SEQUENCE [LARGE SCALE GENOMIC DNA]</scope>
    <source>
        <strain evidence="2">Zhou-2022a</strain>
        <tissue evidence="2">Leaf</tissue>
    </source>
</reference>
<dbReference type="Proteomes" id="UP001459277">
    <property type="component" value="Unassembled WGS sequence"/>
</dbReference>
<feature type="region of interest" description="Disordered" evidence="1">
    <location>
        <begin position="1"/>
        <end position="164"/>
    </location>
</feature>
<dbReference type="AlphaFoldDB" id="A0AAW2C3A8"/>
<comment type="caution">
    <text evidence="2">The sequence shown here is derived from an EMBL/GenBank/DDBJ whole genome shotgun (WGS) entry which is preliminary data.</text>
</comment>
<evidence type="ECO:0000313" key="3">
    <source>
        <dbReference type="Proteomes" id="UP001459277"/>
    </source>
</evidence>
<evidence type="ECO:0008006" key="4">
    <source>
        <dbReference type="Google" id="ProtNLM"/>
    </source>
</evidence>
<evidence type="ECO:0000313" key="2">
    <source>
        <dbReference type="EMBL" id="KAK9992592.1"/>
    </source>
</evidence>
<sequence>MNRPVRCVKCKKEGHNSRGCKVDITGETPWLRRQRLEREKAARGGVPAPSTRSGSAPQDAPQPPSQQPTQPYNKRSATQPSSSQQGNQASQQGNQARPSHMRAGWFFSSQPEFHTPRETWDTLPSSSQPSPAYRSTGGVRSRGQLAAQRPPKMTLVGEKSKGKK</sequence>
<evidence type="ECO:0000256" key="1">
    <source>
        <dbReference type="SAM" id="MobiDB-lite"/>
    </source>
</evidence>
<gene>
    <name evidence="2" type="ORF">SO802_027577</name>
</gene>
<proteinExistence type="predicted"/>
<keyword evidence="3" id="KW-1185">Reference proteome</keyword>